<proteinExistence type="predicted"/>
<organism evidence="3 4">
    <name type="scientific">Emiliania huxleyi (strain CCMP1516)</name>
    <dbReference type="NCBI Taxonomy" id="280463"/>
    <lineage>
        <taxon>Eukaryota</taxon>
        <taxon>Haptista</taxon>
        <taxon>Haptophyta</taxon>
        <taxon>Prymnesiophyceae</taxon>
        <taxon>Isochrysidales</taxon>
        <taxon>Noelaerhabdaceae</taxon>
        <taxon>Emiliania</taxon>
    </lineage>
</organism>
<evidence type="ECO:0000313" key="3">
    <source>
        <dbReference type="EnsemblProtists" id="EOD39468"/>
    </source>
</evidence>
<dbReference type="HOGENOM" id="CLU_910876_0_0_1"/>
<reference evidence="3" key="2">
    <citation type="submission" date="2024-10" db="UniProtKB">
        <authorList>
            <consortium name="EnsemblProtists"/>
        </authorList>
    </citation>
    <scope>IDENTIFICATION</scope>
</reference>
<dbReference type="PaxDb" id="2903-EOD39468"/>
<dbReference type="InterPro" id="IPR003409">
    <property type="entry name" value="MORN"/>
</dbReference>
<dbReference type="Gene3D" id="2.20.110.10">
    <property type="entry name" value="Histone H3 K4-specific methyltransferase SET7/9 N-terminal domain"/>
    <property type="match status" value="2"/>
</dbReference>
<dbReference type="SMART" id="SM00698">
    <property type="entry name" value="MORN"/>
    <property type="match status" value="5"/>
</dbReference>
<dbReference type="PANTHER" id="PTHR23084">
    <property type="entry name" value="PHOSPHATIDYLINOSITOL-4-PHOSPHATE 5-KINASE RELATED"/>
    <property type="match status" value="1"/>
</dbReference>
<keyword evidence="1" id="KW-0677">Repeat</keyword>
<dbReference type="AlphaFoldDB" id="A0A0D3KUN3"/>
<reference evidence="4" key="1">
    <citation type="journal article" date="2013" name="Nature">
        <title>Pan genome of the phytoplankton Emiliania underpins its global distribution.</title>
        <authorList>
            <person name="Read B.A."/>
            <person name="Kegel J."/>
            <person name="Klute M.J."/>
            <person name="Kuo A."/>
            <person name="Lefebvre S.C."/>
            <person name="Maumus F."/>
            <person name="Mayer C."/>
            <person name="Miller J."/>
            <person name="Monier A."/>
            <person name="Salamov A."/>
            <person name="Young J."/>
            <person name="Aguilar M."/>
            <person name="Claverie J.M."/>
            <person name="Frickenhaus S."/>
            <person name="Gonzalez K."/>
            <person name="Herman E.K."/>
            <person name="Lin Y.C."/>
            <person name="Napier J."/>
            <person name="Ogata H."/>
            <person name="Sarno A.F."/>
            <person name="Shmutz J."/>
            <person name="Schroeder D."/>
            <person name="de Vargas C."/>
            <person name="Verret F."/>
            <person name="von Dassow P."/>
            <person name="Valentin K."/>
            <person name="Van de Peer Y."/>
            <person name="Wheeler G."/>
            <person name="Dacks J.B."/>
            <person name="Delwiche C.F."/>
            <person name="Dyhrman S.T."/>
            <person name="Glockner G."/>
            <person name="John U."/>
            <person name="Richards T."/>
            <person name="Worden A.Z."/>
            <person name="Zhang X."/>
            <person name="Grigoriev I.V."/>
            <person name="Allen A.E."/>
            <person name="Bidle K."/>
            <person name="Borodovsky M."/>
            <person name="Bowler C."/>
            <person name="Brownlee C."/>
            <person name="Cock J.M."/>
            <person name="Elias M."/>
            <person name="Gladyshev V.N."/>
            <person name="Groth M."/>
            <person name="Guda C."/>
            <person name="Hadaegh A."/>
            <person name="Iglesias-Rodriguez M.D."/>
            <person name="Jenkins J."/>
            <person name="Jones B.M."/>
            <person name="Lawson T."/>
            <person name="Leese F."/>
            <person name="Lindquist E."/>
            <person name="Lobanov A."/>
            <person name="Lomsadze A."/>
            <person name="Malik S.B."/>
            <person name="Marsh M.E."/>
            <person name="Mackinder L."/>
            <person name="Mock T."/>
            <person name="Mueller-Roeber B."/>
            <person name="Pagarete A."/>
            <person name="Parker M."/>
            <person name="Probert I."/>
            <person name="Quesneville H."/>
            <person name="Raines C."/>
            <person name="Rensing S.A."/>
            <person name="Riano-Pachon D.M."/>
            <person name="Richier S."/>
            <person name="Rokitta S."/>
            <person name="Shiraiwa Y."/>
            <person name="Soanes D.M."/>
            <person name="van der Giezen M."/>
            <person name="Wahlund T.M."/>
            <person name="Williams B."/>
            <person name="Wilson W."/>
            <person name="Wolfe G."/>
            <person name="Wurch L.L."/>
        </authorList>
    </citation>
    <scope>NUCLEOTIDE SEQUENCE</scope>
</reference>
<dbReference type="Proteomes" id="UP000013827">
    <property type="component" value="Unassembled WGS sequence"/>
</dbReference>
<name>A0A0D3KUN3_EMIH1</name>
<keyword evidence="4" id="KW-1185">Reference proteome</keyword>
<dbReference type="STRING" id="2903.R1DVL4"/>
<dbReference type="EnsemblProtists" id="EOD39468">
    <property type="protein sequence ID" value="EOD39468"/>
    <property type="gene ID" value="EMIHUDRAFT_41564"/>
</dbReference>
<dbReference type="Pfam" id="PF02493">
    <property type="entry name" value="MORN"/>
    <property type="match status" value="7"/>
</dbReference>
<dbReference type="SUPFAM" id="SSF82185">
    <property type="entry name" value="Histone H3 K4-specific methyltransferase SET7/9 N-terminal domain"/>
    <property type="match status" value="2"/>
</dbReference>
<accession>A0A0D3KUN3</accession>
<evidence type="ECO:0000256" key="1">
    <source>
        <dbReference type="ARBA" id="ARBA00022737"/>
    </source>
</evidence>
<feature type="region of interest" description="Disordered" evidence="2">
    <location>
        <begin position="62"/>
        <end position="84"/>
    </location>
</feature>
<dbReference type="GeneID" id="17284739"/>
<dbReference type="KEGG" id="ehx:EMIHUDRAFT_41564"/>
<evidence type="ECO:0000313" key="4">
    <source>
        <dbReference type="Proteomes" id="UP000013827"/>
    </source>
</evidence>
<dbReference type="OMA" id="DREERCY"/>
<protein>
    <recommendedName>
        <fullName evidence="5">MORN repeat-containing protein</fullName>
    </recommendedName>
</protein>
<sequence length="350" mass="37167">VFQGSFTLGRRGGERSSLTFQDGDRLVGSWSADGEFMEGTVRHTYTNGDAYDGGWRTTGIAGQKRGPGGGSFSGRLQEGKRTGGGVLHCSEGRYEGRFAGDEFEGEGNFVSADGTVEFRGSFARGRRHGPGYELRRGENGGVESFEGEWVEGERRRGILTAADGSKTKGTWANGCLDEALPVWRSCTIGDGSHWEGGWVGGQPHGKGVLKSAQGASLRGTFAKGALCPDKAAHADSVPHKGGTFDGSWRAGAPHGRGRLTYTSGAQLEGEWRGGEAHSCRGTLLLSGGHRFDGQVRSGAPDGRGSMRYANGARFEGTFRAGAPEDHGICFEPDGRRYEGQWHGGLRHGHG</sequence>
<evidence type="ECO:0008006" key="5">
    <source>
        <dbReference type="Google" id="ProtNLM"/>
    </source>
</evidence>
<evidence type="ECO:0000256" key="2">
    <source>
        <dbReference type="SAM" id="MobiDB-lite"/>
    </source>
</evidence>
<dbReference type="PANTHER" id="PTHR23084:SF263">
    <property type="entry name" value="MORN REPEAT-CONTAINING PROTEIN 1"/>
    <property type="match status" value="1"/>
</dbReference>
<dbReference type="RefSeq" id="XP_005791897.1">
    <property type="nucleotide sequence ID" value="XM_005791840.1"/>
</dbReference>
<dbReference type="eggNOG" id="KOG0229">
    <property type="taxonomic scope" value="Eukaryota"/>
</dbReference>